<comment type="caution">
    <text evidence="1">The sequence shown here is derived from an EMBL/GenBank/DDBJ whole genome shotgun (WGS) entry which is preliminary data.</text>
</comment>
<dbReference type="Proteomes" id="UP001595715">
    <property type="component" value="Unassembled WGS sequence"/>
</dbReference>
<sequence length="242" mass="27228">MKRWRSARLAFVVVVMAVLLSGCLYPEEQRASSQLPAKDEVLNVQTVIDQYQKDTGLLPIVNSEPNTPVYEKYQIDFGKLTRMKYMSDIPPAAYEKGGSYYFLIINEETDPTVKLMNLAVYQQVNDVQREVSAYQRTKGALPRGEEVYPGYYRIDYSALNIREPKLVSVFTGQSQQTMMDVGGNVFVDYAADMMQAIQKSGKSPAADQDLRELLVSRSDFVPVKSPAYHFVDNAPKPVAAKS</sequence>
<reference evidence="2" key="1">
    <citation type="journal article" date="2019" name="Int. J. Syst. Evol. Microbiol.">
        <title>The Global Catalogue of Microorganisms (GCM) 10K type strain sequencing project: providing services to taxonomists for standard genome sequencing and annotation.</title>
        <authorList>
            <consortium name="The Broad Institute Genomics Platform"/>
            <consortium name="The Broad Institute Genome Sequencing Center for Infectious Disease"/>
            <person name="Wu L."/>
            <person name="Ma J."/>
        </authorList>
    </citation>
    <scope>NUCLEOTIDE SEQUENCE [LARGE SCALE GENOMIC DNA]</scope>
    <source>
        <strain evidence="2">IBRC-M 10987</strain>
    </source>
</reference>
<accession>A0ABV8KCG5</accession>
<dbReference type="RefSeq" id="WP_377722303.1">
    <property type="nucleotide sequence ID" value="NZ_JBHSAM010000036.1"/>
</dbReference>
<evidence type="ECO:0000313" key="1">
    <source>
        <dbReference type="EMBL" id="MFC4103735.1"/>
    </source>
</evidence>
<gene>
    <name evidence="1" type="ORF">ACFOZ8_29360</name>
</gene>
<protein>
    <recommendedName>
        <fullName evidence="3">Lipoprotein</fullName>
    </recommendedName>
</protein>
<organism evidence="1 2">
    <name type="scientific">Paenibacillus xanthanilyticus</name>
    <dbReference type="NCBI Taxonomy" id="1783531"/>
    <lineage>
        <taxon>Bacteria</taxon>
        <taxon>Bacillati</taxon>
        <taxon>Bacillota</taxon>
        <taxon>Bacilli</taxon>
        <taxon>Bacillales</taxon>
        <taxon>Paenibacillaceae</taxon>
        <taxon>Paenibacillus</taxon>
    </lineage>
</organism>
<dbReference type="PROSITE" id="PS51257">
    <property type="entry name" value="PROKAR_LIPOPROTEIN"/>
    <property type="match status" value="1"/>
</dbReference>
<dbReference type="EMBL" id="JBHSAM010000036">
    <property type="protein sequence ID" value="MFC4103735.1"/>
    <property type="molecule type" value="Genomic_DNA"/>
</dbReference>
<evidence type="ECO:0008006" key="3">
    <source>
        <dbReference type="Google" id="ProtNLM"/>
    </source>
</evidence>
<proteinExistence type="predicted"/>
<keyword evidence="2" id="KW-1185">Reference proteome</keyword>
<name>A0ABV8KCG5_9BACL</name>
<evidence type="ECO:0000313" key="2">
    <source>
        <dbReference type="Proteomes" id="UP001595715"/>
    </source>
</evidence>